<dbReference type="Proteomes" id="UP000299102">
    <property type="component" value="Unassembled WGS sequence"/>
</dbReference>
<gene>
    <name evidence="1" type="ORF">EVAR_95433_1</name>
</gene>
<name>A0A4C1VJ22_EUMVA</name>
<organism evidence="1 2">
    <name type="scientific">Eumeta variegata</name>
    <name type="common">Bagworm moth</name>
    <name type="synonym">Eumeta japonica</name>
    <dbReference type="NCBI Taxonomy" id="151549"/>
    <lineage>
        <taxon>Eukaryota</taxon>
        <taxon>Metazoa</taxon>
        <taxon>Ecdysozoa</taxon>
        <taxon>Arthropoda</taxon>
        <taxon>Hexapoda</taxon>
        <taxon>Insecta</taxon>
        <taxon>Pterygota</taxon>
        <taxon>Neoptera</taxon>
        <taxon>Endopterygota</taxon>
        <taxon>Lepidoptera</taxon>
        <taxon>Glossata</taxon>
        <taxon>Ditrysia</taxon>
        <taxon>Tineoidea</taxon>
        <taxon>Psychidae</taxon>
        <taxon>Oiketicinae</taxon>
        <taxon>Eumeta</taxon>
    </lineage>
</organism>
<evidence type="ECO:0000313" key="1">
    <source>
        <dbReference type="EMBL" id="GBP38531.1"/>
    </source>
</evidence>
<evidence type="ECO:0000313" key="2">
    <source>
        <dbReference type="Proteomes" id="UP000299102"/>
    </source>
</evidence>
<sequence>MGIEIEVHINRSVIEGWFDIETERGTGFEIKNQTRVKSETGIGMCRLAARLFWNRKRSIAILIDGDIGPDQCGDLNMCVYQNAYTLDLIVSQNLKLTNYVDRSEPGIGCAS</sequence>
<dbReference type="EMBL" id="BGZK01000350">
    <property type="protein sequence ID" value="GBP38531.1"/>
    <property type="molecule type" value="Genomic_DNA"/>
</dbReference>
<protein>
    <submittedName>
        <fullName evidence="1">Uncharacterized protein</fullName>
    </submittedName>
</protein>
<proteinExistence type="predicted"/>
<dbReference type="AlphaFoldDB" id="A0A4C1VJ22"/>
<keyword evidence="2" id="KW-1185">Reference proteome</keyword>
<accession>A0A4C1VJ22</accession>
<reference evidence="1 2" key="1">
    <citation type="journal article" date="2019" name="Commun. Biol.">
        <title>The bagworm genome reveals a unique fibroin gene that provides high tensile strength.</title>
        <authorList>
            <person name="Kono N."/>
            <person name="Nakamura H."/>
            <person name="Ohtoshi R."/>
            <person name="Tomita M."/>
            <person name="Numata K."/>
            <person name="Arakawa K."/>
        </authorList>
    </citation>
    <scope>NUCLEOTIDE SEQUENCE [LARGE SCALE GENOMIC DNA]</scope>
</reference>
<comment type="caution">
    <text evidence="1">The sequence shown here is derived from an EMBL/GenBank/DDBJ whole genome shotgun (WGS) entry which is preliminary data.</text>
</comment>